<evidence type="ECO:0000313" key="4">
    <source>
        <dbReference type="Proteomes" id="UP000321514"/>
    </source>
</evidence>
<dbReference type="AlphaFoldDB" id="A0A511TH80"/>
<keyword evidence="3" id="KW-1185">Reference proteome</keyword>
<protein>
    <recommendedName>
        <fullName evidence="5">Saccharopine dehydrogenase</fullName>
    </recommendedName>
</protein>
<dbReference type="Proteomes" id="UP000321514">
    <property type="component" value="Unassembled WGS sequence"/>
</dbReference>
<dbReference type="EMBL" id="FOIB01000012">
    <property type="protein sequence ID" value="SEU37282.1"/>
    <property type="molecule type" value="Genomic_DNA"/>
</dbReference>
<gene>
    <name evidence="1" type="ORF">MFU01_85810</name>
    <name evidence="2" type="ORF">SAMN05443572_11234</name>
</gene>
<dbReference type="EMBL" id="BJXR01000085">
    <property type="protein sequence ID" value="GEN13544.1"/>
    <property type="molecule type" value="Genomic_DNA"/>
</dbReference>
<accession>A0A511TH80</accession>
<dbReference type="InterPro" id="IPR036291">
    <property type="entry name" value="NAD(P)-bd_dom_sf"/>
</dbReference>
<reference evidence="2 3" key="1">
    <citation type="submission" date="2016-10" db="EMBL/GenBank/DDBJ databases">
        <authorList>
            <person name="Varghese N."/>
            <person name="Submissions S."/>
        </authorList>
    </citation>
    <scope>NUCLEOTIDE SEQUENCE [LARGE SCALE GENOMIC DNA]</scope>
    <source>
        <strain evidence="2 3">DSM 16525</strain>
    </source>
</reference>
<proteinExistence type="predicted"/>
<organism evidence="1 4">
    <name type="scientific">Myxococcus fulvus</name>
    <dbReference type="NCBI Taxonomy" id="33"/>
    <lineage>
        <taxon>Bacteria</taxon>
        <taxon>Pseudomonadati</taxon>
        <taxon>Myxococcota</taxon>
        <taxon>Myxococcia</taxon>
        <taxon>Myxococcales</taxon>
        <taxon>Cystobacterineae</taxon>
        <taxon>Myxococcaceae</taxon>
        <taxon>Myxococcus</taxon>
    </lineage>
</organism>
<dbReference type="SUPFAM" id="SSF51735">
    <property type="entry name" value="NAD(P)-binding Rossmann-fold domains"/>
    <property type="match status" value="1"/>
</dbReference>
<comment type="caution">
    <text evidence="1">The sequence shown here is derived from an EMBL/GenBank/DDBJ whole genome shotgun (WGS) entry which is preliminary data.</text>
</comment>
<dbReference type="RefSeq" id="WP_074958111.1">
    <property type="nucleotide sequence ID" value="NZ_BJXR01000085.1"/>
</dbReference>
<reference evidence="1 4" key="2">
    <citation type="submission" date="2019-07" db="EMBL/GenBank/DDBJ databases">
        <title>Whole genome shotgun sequence of Myxococcus fulvus NBRC 100333.</title>
        <authorList>
            <person name="Hosoyama A."/>
            <person name="Uohara A."/>
            <person name="Ohji S."/>
            <person name="Ichikawa N."/>
        </authorList>
    </citation>
    <scope>NUCLEOTIDE SEQUENCE [LARGE SCALE GENOMIC DNA]</scope>
    <source>
        <strain evidence="1 4">NBRC 100333</strain>
    </source>
</reference>
<dbReference type="OrthoDB" id="3518805at2"/>
<name>A0A511TH80_MYXFU</name>
<evidence type="ECO:0000313" key="1">
    <source>
        <dbReference type="EMBL" id="GEN13544.1"/>
    </source>
</evidence>
<dbReference type="Proteomes" id="UP000183760">
    <property type="component" value="Unassembled WGS sequence"/>
</dbReference>
<evidence type="ECO:0000313" key="2">
    <source>
        <dbReference type="EMBL" id="SEU37282.1"/>
    </source>
</evidence>
<evidence type="ECO:0008006" key="5">
    <source>
        <dbReference type="Google" id="ProtNLM"/>
    </source>
</evidence>
<dbReference type="STRING" id="1334629.MFUL124B02_41440"/>
<sequence>MNNASKLNPVLFVGGSGVVGRRAVKALRDLQPHLPIRIGARDVTKASALAREVGHADAVRIDLERDDLGLPPGSAFSAVVVLLKDDSLRTLRYAQDQGVPYVSFSDFVFDIGPEVALHVQRPTAAPTLFLGHFLGGTVALATVHFARELAKVHAIRISAVFDEEDVGGPAALGDMDRVAKGVPSPLIRKEGRFLWATSEADITRTFQGVDGTPWNGRAYPLLDVASLAAVTDASDIRLDFALRPASRRAPGQGPGHEVIIELEGVKADGTPSLVRHALVDSDVHSGLSGKGAALAVERLLGLTGGAPVKPGLYSPEGVLDAAYVVSRLQEWGTRIHRV</sequence>
<evidence type="ECO:0000313" key="3">
    <source>
        <dbReference type="Proteomes" id="UP000183760"/>
    </source>
</evidence>